<keyword evidence="1" id="KW-0732">Signal</keyword>
<proteinExistence type="predicted"/>
<dbReference type="EMBL" id="VYZN01000079">
    <property type="protein sequence ID" value="KAE9523399.1"/>
    <property type="molecule type" value="Genomic_DNA"/>
</dbReference>
<accession>A0A6G0SYJ3</accession>
<gene>
    <name evidence="2" type="ORF">AGLY_015951</name>
</gene>
<name>A0A6G0SYJ3_APHGL</name>
<evidence type="ECO:0000256" key="1">
    <source>
        <dbReference type="SAM" id="SignalP"/>
    </source>
</evidence>
<organism evidence="2 3">
    <name type="scientific">Aphis glycines</name>
    <name type="common">Soybean aphid</name>
    <dbReference type="NCBI Taxonomy" id="307491"/>
    <lineage>
        <taxon>Eukaryota</taxon>
        <taxon>Metazoa</taxon>
        <taxon>Ecdysozoa</taxon>
        <taxon>Arthropoda</taxon>
        <taxon>Hexapoda</taxon>
        <taxon>Insecta</taxon>
        <taxon>Pterygota</taxon>
        <taxon>Neoptera</taxon>
        <taxon>Paraneoptera</taxon>
        <taxon>Hemiptera</taxon>
        <taxon>Sternorrhyncha</taxon>
        <taxon>Aphidomorpha</taxon>
        <taxon>Aphidoidea</taxon>
        <taxon>Aphididae</taxon>
        <taxon>Aphidini</taxon>
        <taxon>Aphis</taxon>
        <taxon>Aphis</taxon>
    </lineage>
</organism>
<dbReference type="Proteomes" id="UP000475862">
    <property type="component" value="Unassembled WGS sequence"/>
</dbReference>
<sequence length="243" mass="27651">MIRKYLPCCLFLYIHLLPSSTDTNLSRENPALTKAFTKVDARLCRAESTGTSKLYDGRKTKPSNQKHSRSEYINKKTYGSWQATNIFVIVSVSLTDIAKHNALGLTTQYDHYDTNIHRTAKQTITKNVPISNTEYPLPFVRCYQQKKANKICKRNNSSTSFLNYGIGRRLKVQILMNVVKIRNNCELFCIIQNNLNIEDSMATQNSLQYLFIHTLVNLTQGSSKNAAICSLDVSRDKDVACPR</sequence>
<keyword evidence="3" id="KW-1185">Reference proteome</keyword>
<evidence type="ECO:0000313" key="2">
    <source>
        <dbReference type="EMBL" id="KAE9523399.1"/>
    </source>
</evidence>
<comment type="caution">
    <text evidence="2">The sequence shown here is derived from an EMBL/GenBank/DDBJ whole genome shotgun (WGS) entry which is preliminary data.</text>
</comment>
<reference evidence="2 3" key="1">
    <citation type="submission" date="2019-08" db="EMBL/GenBank/DDBJ databases">
        <title>The genome of the soybean aphid Biotype 1, its phylome, world population structure and adaptation to the North American continent.</title>
        <authorList>
            <person name="Giordano R."/>
            <person name="Donthu R.K."/>
            <person name="Hernandez A.G."/>
            <person name="Wright C.L."/>
            <person name="Zimin A.V."/>
        </authorList>
    </citation>
    <scope>NUCLEOTIDE SEQUENCE [LARGE SCALE GENOMIC DNA]</scope>
    <source>
        <tissue evidence="2">Whole aphids</tissue>
    </source>
</reference>
<feature type="signal peptide" evidence="1">
    <location>
        <begin position="1"/>
        <end position="21"/>
    </location>
</feature>
<dbReference type="AlphaFoldDB" id="A0A6G0SYJ3"/>
<feature type="chain" id="PRO_5026161581" evidence="1">
    <location>
        <begin position="22"/>
        <end position="243"/>
    </location>
</feature>
<protein>
    <submittedName>
        <fullName evidence="2">Uncharacterized protein</fullName>
    </submittedName>
</protein>
<evidence type="ECO:0000313" key="3">
    <source>
        <dbReference type="Proteomes" id="UP000475862"/>
    </source>
</evidence>